<evidence type="ECO:0000256" key="1">
    <source>
        <dbReference type="ARBA" id="ARBA00004162"/>
    </source>
</evidence>
<evidence type="ECO:0000313" key="12">
    <source>
        <dbReference type="EMBL" id="MFC6334974.1"/>
    </source>
</evidence>
<dbReference type="PROSITE" id="PS51123">
    <property type="entry name" value="OMPA_2"/>
    <property type="match status" value="1"/>
</dbReference>
<reference evidence="13" key="1">
    <citation type="journal article" date="2019" name="Int. J. Syst. Evol. Microbiol.">
        <title>The Global Catalogue of Microorganisms (GCM) 10K type strain sequencing project: providing services to taxonomists for standard genome sequencing and annotation.</title>
        <authorList>
            <consortium name="The Broad Institute Genomics Platform"/>
            <consortium name="The Broad Institute Genome Sequencing Center for Infectious Disease"/>
            <person name="Wu L."/>
            <person name="Ma J."/>
        </authorList>
    </citation>
    <scope>NUCLEOTIDE SEQUENCE [LARGE SCALE GENOMIC DNA]</scope>
    <source>
        <strain evidence="13">PCU 280</strain>
    </source>
</reference>
<proteinExistence type="inferred from homology"/>
<comment type="caution">
    <text evidence="12">The sequence shown here is derived from an EMBL/GenBank/DDBJ whole genome shotgun (WGS) entry which is preliminary data.</text>
</comment>
<evidence type="ECO:0000256" key="6">
    <source>
        <dbReference type="ARBA" id="ARBA00023136"/>
    </source>
</evidence>
<comment type="similarity">
    <text evidence="2">Belongs to the MotB family.</text>
</comment>
<feature type="coiled-coil region" evidence="8">
    <location>
        <begin position="101"/>
        <end position="128"/>
    </location>
</feature>
<sequence length="277" mass="31279">MSKKRRHEDHEEHIDESWLVPYADVLTLLLALFIVLYSMNQVDVKKFQELSRAFSVAFSSSGQGVLDMPAIVERGPDVEFQSGGMEDAENDGQTNEEPLTQEEVNQLLEQSESELSKLKQQIDDYIAENGLTTSLDTSLNMSQLLITIRDNALFNSAEASVNQDGRELAVSIAEMLENYPDFNIVIAGHTDNTPIRNAEFRSNWDLSAMRAVRFLDIMLTNNDLDPKRFSTVGYGEYHPVASNDSSEGRAQNRRVEISIVHNYFDTHKQQSIGITEQ</sequence>
<dbReference type="Gene3D" id="3.30.1330.60">
    <property type="entry name" value="OmpA-like domain"/>
    <property type="match status" value="1"/>
</dbReference>
<keyword evidence="12" id="KW-0282">Flagellum</keyword>
<dbReference type="Pfam" id="PF13677">
    <property type="entry name" value="MotB_plug"/>
    <property type="match status" value="1"/>
</dbReference>
<comment type="subcellular location">
    <subcellularLocation>
        <location evidence="1">Cell membrane</location>
        <topology evidence="1">Single-pass membrane protein</topology>
    </subcellularLocation>
</comment>
<evidence type="ECO:0000256" key="4">
    <source>
        <dbReference type="ARBA" id="ARBA00022692"/>
    </source>
</evidence>
<evidence type="ECO:0000256" key="3">
    <source>
        <dbReference type="ARBA" id="ARBA00022475"/>
    </source>
</evidence>
<dbReference type="Pfam" id="PF00691">
    <property type="entry name" value="OmpA"/>
    <property type="match status" value="1"/>
</dbReference>
<keyword evidence="3" id="KW-1003">Cell membrane</keyword>
<evidence type="ECO:0000256" key="7">
    <source>
        <dbReference type="PROSITE-ProRule" id="PRU00473"/>
    </source>
</evidence>
<name>A0ABW1VBQ2_9BACL</name>
<dbReference type="RefSeq" id="WP_379238054.1">
    <property type="nucleotide sequence ID" value="NZ_JBHSTE010000008.1"/>
</dbReference>
<protein>
    <submittedName>
        <fullName evidence="12">Flagellar motor protein MotB</fullName>
    </submittedName>
</protein>
<dbReference type="PANTHER" id="PTHR30329:SF21">
    <property type="entry name" value="LIPOPROTEIN YIAD-RELATED"/>
    <property type="match status" value="1"/>
</dbReference>
<keyword evidence="12" id="KW-0966">Cell projection</keyword>
<evidence type="ECO:0000256" key="8">
    <source>
        <dbReference type="SAM" id="Coils"/>
    </source>
</evidence>
<feature type="domain" description="OmpA-like" evidence="11">
    <location>
        <begin position="141"/>
        <end position="263"/>
    </location>
</feature>
<keyword evidence="12" id="KW-0969">Cilium</keyword>
<evidence type="ECO:0000256" key="10">
    <source>
        <dbReference type="SAM" id="Phobius"/>
    </source>
</evidence>
<dbReference type="PANTHER" id="PTHR30329">
    <property type="entry name" value="STATOR ELEMENT OF FLAGELLAR MOTOR COMPLEX"/>
    <property type="match status" value="1"/>
</dbReference>
<dbReference type="EMBL" id="JBHSTE010000008">
    <property type="protein sequence ID" value="MFC6334974.1"/>
    <property type="molecule type" value="Genomic_DNA"/>
</dbReference>
<dbReference type="SUPFAM" id="SSF103088">
    <property type="entry name" value="OmpA-like"/>
    <property type="match status" value="1"/>
</dbReference>
<evidence type="ECO:0000313" key="13">
    <source>
        <dbReference type="Proteomes" id="UP001596233"/>
    </source>
</evidence>
<evidence type="ECO:0000256" key="5">
    <source>
        <dbReference type="ARBA" id="ARBA00022989"/>
    </source>
</evidence>
<dbReference type="Proteomes" id="UP001596233">
    <property type="component" value="Unassembled WGS sequence"/>
</dbReference>
<feature type="region of interest" description="Disordered" evidence="9">
    <location>
        <begin position="78"/>
        <end position="97"/>
    </location>
</feature>
<dbReference type="InterPro" id="IPR036737">
    <property type="entry name" value="OmpA-like_sf"/>
</dbReference>
<keyword evidence="6 7" id="KW-0472">Membrane</keyword>
<gene>
    <name evidence="12" type="ORF">ACFP56_20270</name>
</gene>
<keyword evidence="8" id="KW-0175">Coiled coil</keyword>
<dbReference type="CDD" id="cd07185">
    <property type="entry name" value="OmpA_C-like"/>
    <property type="match status" value="1"/>
</dbReference>
<feature type="transmembrane region" description="Helical" evidence="10">
    <location>
        <begin position="20"/>
        <end position="39"/>
    </location>
</feature>
<dbReference type="InterPro" id="IPR050330">
    <property type="entry name" value="Bact_OuterMem_StrucFunc"/>
</dbReference>
<evidence type="ECO:0000256" key="9">
    <source>
        <dbReference type="SAM" id="MobiDB-lite"/>
    </source>
</evidence>
<keyword evidence="13" id="KW-1185">Reference proteome</keyword>
<accession>A0ABW1VBQ2</accession>
<dbReference type="InterPro" id="IPR006665">
    <property type="entry name" value="OmpA-like"/>
</dbReference>
<keyword evidence="4 10" id="KW-0812">Transmembrane</keyword>
<evidence type="ECO:0000259" key="11">
    <source>
        <dbReference type="PROSITE" id="PS51123"/>
    </source>
</evidence>
<keyword evidence="5 10" id="KW-1133">Transmembrane helix</keyword>
<evidence type="ECO:0000256" key="2">
    <source>
        <dbReference type="ARBA" id="ARBA00008914"/>
    </source>
</evidence>
<dbReference type="InterPro" id="IPR025713">
    <property type="entry name" value="MotB-like_N_dom"/>
</dbReference>
<organism evidence="12 13">
    <name type="scientific">Paenibacillus septentrionalis</name>
    <dbReference type="NCBI Taxonomy" id="429342"/>
    <lineage>
        <taxon>Bacteria</taxon>
        <taxon>Bacillati</taxon>
        <taxon>Bacillota</taxon>
        <taxon>Bacilli</taxon>
        <taxon>Bacillales</taxon>
        <taxon>Paenibacillaceae</taxon>
        <taxon>Paenibacillus</taxon>
    </lineage>
</organism>